<protein>
    <submittedName>
        <fullName evidence="2">Unannotated protein</fullName>
    </submittedName>
</protein>
<reference evidence="2" key="1">
    <citation type="submission" date="2020-05" db="EMBL/GenBank/DDBJ databases">
        <authorList>
            <person name="Chiriac C."/>
            <person name="Salcher M."/>
            <person name="Ghai R."/>
            <person name="Kavagutti S V."/>
        </authorList>
    </citation>
    <scope>NUCLEOTIDE SEQUENCE</scope>
</reference>
<evidence type="ECO:0000256" key="1">
    <source>
        <dbReference type="SAM" id="MobiDB-lite"/>
    </source>
</evidence>
<feature type="compositionally biased region" description="Polar residues" evidence="1">
    <location>
        <begin position="1"/>
        <end position="22"/>
    </location>
</feature>
<accession>A0A6J6TZP5</accession>
<feature type="region of interest" description="Disordered" evidence="1">
    <location>
        <begin position="1"/>
        <end position="78"/>
    </location>
</feature>
<proteinExistence type="predicted"/>
<name>A0A6J6TZP5_9ZZZZ</name>
<dbReference type="AlphaFoldDB" id="A0A6J6TZP5"/>
<feature type="compositionally biased region" description="Polar residues" evidence="1">
    <location>
        <begin position="32"/>
        <end position="45"/>
    </location>
</feature>
<dbReference type="EMBL" id="CAEZYU010000095">
    <property type="protein sequence ID" value="CAB4753130.1"/>
    <property type="molecule type" value="Genomic_DNA"/>
</dbReference>
<sequence length="224" mass="24340">MLISVNVSMPSSTMGRLDSSLTRKPRARATSRACSAVQTMTNSSPPKRESKISADRPAGELRNASTAEPNHAARLTSNTSPALWPSESFINLNRSRSQKTKATSWPPEFRVCKSSPRRCSKYARLKRPVSGSWVASWVSSRRAQLSLTAILANSAQRRPISAKVSKPVLTVVRPVSVADGADAKHSTTPVLFHRSISNSQAISATSLSSRLAFDWLSTSSMDTR</sequence>
<gene>
    <name evidence="2" type="ORF">UFOPK2766_01770</name>
</gene>
<organism evidence="2">
    <name type="scientific">freshwater metagenome</name>
    <dbReference type="NCBI Taxonomy" id="449393"/>
    <lineage>
        <taxon>unclassified sequences</taxon>
        <taxon>metagenomes</taxon>
        <taxon>ecological metagenomes</taxon>
    </lineage>
</organism>
<feature type="compositionally biased region" description="Basic and acidic residues" evidence="1">
    <location>
        <begin position="46"/>
        <end position="59"/>
    </location>
</feature>
<evidence type="ECO:0000313" key="2">
    <source>
        <dbReference type="EMBL" id="CAB4753130.1"/>
    </source>
</evidence>